<feature type="domain" description="AB hydrolase-1" evidence="2">
    <location>
        <begin position="45"/>
        <end position="284"/>
    </location>
</feature>
<dbReference type="GO" id="GO:0016787">
    <property type="term" value="F:hydrolase activity"/>
    <property type="evidence" value="ECO:0007669"/>
    <property type="project" value="UniProtKB-KW"/>
</dbReference>
<dbReference type="EMBL" id="FO818640">
    <property type="protein sequence ID" value="CDM97304.1"/>
    <property type="molecule type" value="Genomic_DNA"/>
</dbReference>
<dbReference type="Pfam" id="PF00561">
    <property type="entry name" value="Abhydrolase_1"/>
    <property type="match status" value="1"/>
</dbReference>
<evidence type="ECO:0000313" key="3">
    <source>
        <dbReference type="EMBL" id="CDM97304.1"/>
    </source>
</evidence>
<dbReference type="Gene3D" id="3.40.50.1820">
    <property type="entry name" value="alpha/beta hydrolase"/>
    <property type="match status" value="1"/>
</dbReference>
<dbReference type="InterPro" id="IPR050266">
    <property type="entry name" value="AB_hydrolase_sf"/>
</dbReference>
<dbReference type="AlphaFoldDB" id="A0A9P1KJQ1"/>
<dbReference type="InterPro" id="IPR000073">
    <property type="entry name" value="AB_hydrolase_1"/>
</dbReference>
<accession>A0A9P1KJQ1</accession>
<evidence type="ECO:0000313" key="4">
    <source>
        <dbReference type="Proteomes" id="UP000032946"/>
    </source>
</evidence>
<dbReference type="PANTHER" id="PTHR43798">
    <property type="entry name" value="MONOACYLGLYCEROL LIPASE"/>
    <property type="match status" value="1"/>
</dbReference>
<evidence type="ECO:0000259" key="2">
    <source>
        <dbReference type="Pfam" id="PF00561"/>
    </source>
</evidence>
<dbReference type="PANTHER" id="PTHR43798:SF31">
    <property type="entry name" value="AB HYDROLASE SUPERFAMILY PROTEIN YCLE"/>
    <property type="match status" value="1"/>
</dbReference>
<sequence length="299" mass="34283">MANYQIDSLMINLTQQTESSYITINGVEHYYQWVGTPYHGETYKPVMVFIHGWGGSGRYWESTAMALGDRFHCLLYDMRGFGRSNRPAVNDSDRGYELTEYAQDLAALLQALNIPKVYINAHSMGASVAAIFMNLYPSMVVRAILTCSGIFEYDEKSFTTFHKFSRYVVMFRPKWMAQLPLIHQIFMARFLHRPLPSQVSREFLEDFLLADFAAAYGTVLTSVSKEATQWFPEEFKKLTVPTLLVAGEYDQIIPMEMAKQAATLNPNVQLNILPNTAHFPMLEDSINYMKIIQEFLIDN</sequence>
<reference evidence="3 4" key="1">
    <citation type="submission" date="2014-02" db="EMBL/GenBank/DDBJ databases">
        <authorList>
            <person name="Genoscope - CEA"/>
        </authorList>
    </citation>
    <scope>NUCLEOTIDE SEQUENCE [LARGE SCALE GENOMIC DNA]</scope>
    <source>
        <strain evidence="3 4">PCC 8005</strain>
    </source>
</reference>
<dbReference type="SUPFAM" id="SSF53474">
    <property type="entry name" value="alpha/beta-Hydrolases"/>
    <property type="match status" value="1"/>
</dbReference>
<keyword evidence="1 3" id="KW-0378">Hydrolase</keyword>
<gene>
    <name evidence="3" type="ORF">ARTHRO_50274</name>
</gene>
<dbReference type="GO" id="GO:0016020">
    <property type="term" value="C:membrane"/>
    <property type="evidence" value="ECO:0007669"/>
    <property type="project" value="TreeGrafter"/>
</dbReference>
<evidence type="ECO:0000256" key="1">
    <source>
        <dbReference type="ARBA" id="ARBA00022801"/>
    </source>
</evidence>
<name>A0A9P1KJQ1_9CYAN</name>
<dbReference type="Proteomes" id="UP000032946">
    <property type="component" value="Chromosome"/>
</dbReference>
<protein>
    <submittedName>
        <fullName evidence="3">Hydrolase, alpha/beta superfamily</fullName>
        <ecNumber evidence="3">3.-.-.-</ecNumber>
    </submittedName>
</protein>
<keyword evidence="4" id="KW-1185">Reference proteome</keyword>
<dbReference type="InterPro" id="IPR029058">
    <property type="entry name" value="AB_hydrolase_fold"/>
</dbReference>
<dbReference type="EC" id="3.-.-.-" evidence="3"/>
<proteinExistence type="predicted"/>
<dbReference type="PRINTS" id="PR00111">
    <property type="entry name" value="ABHYDROLASE"/>
</dbReference>
<organism evidence="3 4">
    <name type="scientific">Limnospira indica PCC 8005</name>
    <dbReference type="NCBI Taxonomy" id="376219"/>
    <lineage>
        <taxon>Bacteria</taxon>
        <taxon>Bacillati</taxon>
        <taxon>Cyanobacteriota</taxon>
        <taxon>Cyanophyceae</taxon>
        <taxon>Oscillatoriophycideae</taxon>
        <taxon>Oscillatoriales</taxon>
        <taxon>Sirenicapillariaceae</taxon>
        <taxon>Limnospira</taxon>
    </lineage>
</organism>